<name>A0ABU5JMV1_9ACTN</name>
<reference evidence="1 2" key="1">
    <citation type="submission" date="2023-12" db="EMBL/GenBank/DDBJ databases">
        <title>Micromonospora sp. nov., isolated from Atacama Desert.</title>
        <authorList>
            <person name="Carro L."/>
            <person name="Golinska P."/>
            <person name="Klenk H.-P."/>
            <person name="Goodfellow M."/>
        </authorList>
    </citation>
    <scope>NUCLEOTIDE SEQUENCE [LARGE SCALE GENOMIC DNA]</scope>
    <source>
        <strain evidence="1 2">4G53</strain>
    </source>
</reference>
<proteinExistence type="predicted"/>
<keyword evidence="2" id="KW-1185">Reference proteome</keyword>
<comment type="caution">
    <text evidence="1">The sequence shown here is derived from an EMBL/GenBank/DDBJ whole genome shotgun (WGS) entry which is preliminary data.</text>
</comment>
<evidence type="ECO:0000313" key="1">
    <source>
        <dbReference type="EMBL" id="MDZ5493724.1"/>
    </source>
</evidence>
<sequence length="58" mass="6207">MSGLTGRSRRLVNPCCGYWIASGDTACLTAENGRITRICAILNPDKLARLDAEAALAR</sequence>
<accession>A0ABU5JMV1</accession>
<organism evidence="1 2">
    <name type="scientific">Micromonospora sicca</name>
    <dbReference type="NCBI Taxonomy" id="2202420"/>
    <lineage>
        <taxon>Bacteria</taxon>
        <taxon>Bacillati</taxon>
        <taxon>Actinomycetota</taxon>
        <taxon>Actinomycetes</taxon>
        <taxon>Micromonosporales</taxon>
        <taxon>Micromonosporaceae</taxon>
        <taxon>Micromonospora</taxon>
    </lineage>
</organism>
<dbReference type="EMBL" id="JAXOTQ010000052">
    <property type="protein sequence ID" value="MDZ5493724.1"/>
    <property type="molecule type" value="Genomic_DNA"/>
</dbReference>
<dbReference type="Proteomes" id="UP001290101">
    <property type="component" value="Unassembled WGS sequence"/>
</dbReference>
<gene>
    <name evidence="1" type="ORF">U2F25_30405</name>
</gene>
<dbReference type="RefSeq" id="WP_322443284.1">
    <property type="nucleotide sequence ID" value="NZ_JAXOTQ010000052.1"/>
</dbReference>
<protein>
    <submittedName>
        <fullName evidence="1">Uncharacterized protein</fullName>
    </submittedName>
</protein>
<evidence type="ECO:0000313" key="2">
    <source>
        <dbReference type="Proteomes" id="UP001290101"/>
    </source>
</evidence>